<dbReference type="PRINTS" id="PR00315">
    <property type="entry name" value="ELONGATNFCT"/>
</dbReference>
<feature type="region of interest" description="Disordered" evidence="10">
    <location>
        <begin position="621"/>
        <end position="677"/>
    </location>
</feature>
<keyword evidence="6" id="KW-0251">Elongation factor</keyword>
<comment type="similarity">
    <text evidence="2">Belongs to the TRAFAC class translation factor GTPase superfamily. Classic translation factor GTPase family. EF-Tu/EF-1A subfamily.</text>
</comment>
<dbReference type="Pfam" id="PF00009">
    <property type="entry name" value="GTP_EFTU"/>
    <property type="match status" value="1"/>
</dbReference>
<dbReference type="InterPro" id="IPR050055">
    <property type="entry name" value="EF-Tu_GTPase"/>
</dbReference>
<dbReference type="EMBL" id="OE003188">
    <property type="protein sequence ID" value="CAD7459858.1"/>
    <property type="molecule type" value="Genomic_DNA"/>
</dbReference>
<dbReference type="GO" id="GO:0005525">
    <property type="term" value="F:GTP binding"/>
    <property type="evidence" value="ECO:0007669"/>
    <property type="project" value="UniProtKB-KW"/>
</dbReference>
<evidence type="ECO:0000256" key="5">
    <source>
        <dbReference type="ARBA" id="ARBA00022741"/>
    </source>
</evidence>
<evidence type="ECO:0000256" key="4">
    <source>
        <dbReference type="ARBA" id="ARBA00017898"/>
    </source>
</evidence>
<dbReference type="NCBIfam" id="TIGR00231">
    <property type="entry name" value="small_GTP"/>
    <property type="match status" value="1"/>
</dbReference>
<evidence type="ECO:0000256" key="10">
    <source>
        <dbReference type="SAM" id="MobiDB-lite"/>
    </source>
</evidence>
<organism evidence="12">
    <name type="scientific">Timema tahoe</name>
    <dbReference type="NCBI Taxonomy" id="61484"/>
    <lineage>
        <taxon>Eukaryota</taxon>
        <taxon>Metazoa</taxon>
        <taxon>Ecdysozoa</taxon>
        <taxon>Arthropoda</taxon>
        <taxon>Hexapoda</taxon>
        <taxon>Insecta</taxon>
        <taxon>Pterygota</taxon>
        <taxon>Neoptera</taxon>
        <taxon>Polyneoptera</taxon>
        <taxon>Phasmatodea</taxon>
        <taxon>Timematodea</taxon>
        <taxon>Timematoidea</taxon>
        <taxon>Timematidae</taxon>
        <taxon>Timema</taxon>
    </lineage>
</organism>
<feature type="compositionally biased region" description="Polar residues" evidence="10">
    <location>
        <begin position="667"/>
        <end position="677"/>
    </location>
</feature>
<dbReference type="PROSITE" id="PS00301">
    <property type="entry name" value="G_TR_1"/>
    <property type="match status" value="1"/>
</dbReference>
<keyword evidence="5" id="KW-0547">Nucleotide-binding</keyword>
<dbReference type="CDD" id="cd01884">
    <property type="entry name" value="EF_Tu"/>
    <property type="match status" value="1"/>
</dbReference>
<dbReference type="CDD" id="cd03697">
    <property type="entry name" value="EFTU_II"/>
    <property type="match status" value="1"/>
</dbReference>
<dbReference type="PROSITE" id="PS51722">
    <property type="entry name" value="G_TR_2"/>
    <property type="match status" value="1"/>
</dbReference>
<dbReference type="Pfam" id="PF03143">
    <property type="entry name" value="GTP_EFTU_D3"/>
    <property type="match status" value="1"/>
</dbReference>
<dbReference type="InterPro" id="IPR005225">
    <property type="entry name" value="Small_GTP-bd"/>
</dbReference>
<evidence type="ECO:0000256" key="1">
    <source>
        <dbReference type="ARBA" id="ARBA00004496"/>
    </source>
</evidence>
<evidence type="ECO:0000256" key="9">
    <source>
        <dbReference type="ARBA" id="ARBA00051990"/>
    </source>
</evidence>
<dbReference type="Pfam" id="PF03144">
    <property type="entry name" value="GTP_EFTU_D2"/>
    <property type="match status" value="1"/>
</dbReference>
<dbReference type="NCBIfam" id="NF000766">
    <property type="entry name" value="PRK00049.1"/>
    <property type="match status" value="1"/>
</dbReference>
<evidence type="ECO:0000256" key="3">
    <source>
        <dbReference type="ARBA" id="ARBA00011986"/>
    </source>
</evidence>
<dbReference type="SUPFAM" id="SSF50465">
    <property type="entry name" value="EF-Tu/eEF-1alpha/eIF2-gamma C-terminal domain"/>
    <property type="match status" value="1"/>
</dbReference>
<dbReference type="SUPFAM" id="SSF52540">
    <property type="entry name" value="P-loop containing nucleoside triphosphate hydrolases"/>
    <property type="match status" value="1"/>
</dbReference>
<evidence type="ECO:0000313" key="12">
    <source>
        <dbReference type="EMBL" id="CAD7459858.1"/>
    </source>
</evidence>
<dbReference type="FunFam" id="2.40.30.10:FF:000085">
    <property type="entry name" value="Elongation factor Tu"/>
    <property type="match status" value="1"/>
</dbReference>
<feature type="domain" description="Tr-type G" evidence="11">
    <location>
        <begin position="183"/>
        <end position="378"/>
    </location>
</feature>
<gene>
    <name evidence="12" type="ORF">TTEB3V08_LOCUS7804</name>
</gene>
<evidence type="ECO:0000256" key="8">
    <source>
        <dbReference type="ARBA" id="ARBA00023134"/>
    </source>
</evidence>
<dbReference type="GO" id="GO:0003746">
    <property type="term" value="F:translation elongation factor activity"/>
    <property type="evidence" value="ECO:0007669"/>
    <property type="project" value="UniProtKB-KW"/>
</dbReference>
<evidence type="ECO:0000256" key="7">
    <source>
        <dbReference type="ARBA" id="ARBA00022917"/>
    </source>
</evidence>
<keyword evidence="7" id="KW-0648">Protein biosynthesis</keyword>
<dbReference type="PANTHER" id="PTHR43721">
    <property type="entry name" value="ELONGATION FACTOR TU-RELATED"/>
    <property type="match status" value="1"/>
</dbReference>
<dbReference type="GO" id="GO:0003924">
    <property type="term" value="F:GTPase activity"/>
    <property type="evidence" value="ECO:0007669"/>
    <property type="project" value="InterPro"/>
</dbReference>
<dbReference type="Gene3D" id="3.40.50.300">
    <property type="entry name" value="P-loop containing nucleotide triphosphate hydrolases"/>
    <property type="match status" value="1"/>
</dbReference>
<proteinExistence type="inferred from homology"/>
<dbReference type="InterPro" id="IPR009001">
    <property type="entry name" value="Transl_elong_EF1A/Init_IF2_C"/>
</dbReference>
<dbReference type="EC" id="3.6.5.3" evidence="3"/>
<evidence type="ECO:0000256" key="6">
    <source>
        <dbReference type="ARBA" id="ARBA00022768"/>
    </source>
</evidence>
<protein>
    <recommendedName>
        <fullName evidence="4">Elongation factor Tu, mitochondrial</fullName>
        <ecNumber evidence="3">3.6.5.3</ecNumber>
    </recommendedName>
</protein>
<feature type="region of interest" description="Disordered" evidence="10">
    <location>
        <begin position="16"/>
        <end position="44"/>
    </location>
</feature>
<reference evidence="12" key="1">
    <citation type="submission" date="2020-11" db="EMBL/GenBank/DDBJ databases">
        <authorList>
            <person name="Tran Van P."/>
        </authorList>
    </citation>
    <scope>NUCLEOTIDE SEQUENCE</scope>
</reference>
<accession>A0A7R9IK63</accession>
<dbReference type="InterPro" id="IPR033720">
    <property type="entry name" value="EFTU_2"/>
</dbReference>
<comment type="catalytic activity">
    <reaction evidence="9">
        <text>GTP + H2O = GDP + phosphate + H(+)</text>
        <dbReference type="Rhea" id="RHEA:19669"/>
        <dbReference type="ChEBI" id="CHEBI:15377"/>
        <dbReference type="ChEBI" id="CHEBI:15378"/>
        <dbReference type="ChEBI" id="CHEBI:37565"/>
        <dbReference type="ChEBI" id="CHEBI:43474"/>
        <dbReference type="ChEBI" id="CHEBI:58189"/>
        <dbReference type="EC" id="3.6.5.3"/>
    </reaction>
    <physiologicalReaction direction="left-to-right" evidence="9">
        <dbReference type="Rhea" id="RHEA:19670"/>
    </physiologicalReaction>
</comment>
<dbReference type="InterPro" id="IPR009000">
    <property type="entry name" value="Transl_B-barrel_sf"/>
</dbReference>
<dbReference type="InterPro" id="IPR004160">
    <property type="entry name" value="Transl_elong_EFTu/EF1A_C"/>
</dbReference>
<sequence length="731" mass="79894">MLFHVACNATCTSRRESWEDGSTSNTTPPKLEKGMGTPRSVANDGTRSTCLTSLFLISTIKLSNIPESTVSKSHTLNEGNGYSRINLPGYNPTHVSSPMNTTVLFWVVSWSKRLSSLISGVAKLEPTSTNVGKVPVVRAFNLCIVVVGGSAINLKSLELFGRLLISSNSRIECSWYSTQNEDNKHCNIGTIGHVDHGKTTLTAAITKVLERDGLSKYISYDEIDKAPEEKARGITINTTHVEYSTSKRHYAHTDCPGHSDYIKNMISGASQMDGTILVVAATDGQMPQTVEHLLLAKQIGVKRVVVFINKVDQVDEDVVELIEIEIRELLSDFGYDGVNSPIICGSALLALRGDTSEIGEPSIRRLLNAIDEHIPTPVRDYTSPSLLPIDNAFTVPGRGTVVIGTLYRGTLKKNAEVELLGFDENIKTTVSDVQVFKKSVPEAKAGDNIGALLRGVRIHVVRRGMLLCASGSEKLSNHYEAKIYFLSRAEGGRSKPVTSRYIQQLFSKTWNISCRIDISPDVGMIMPGEHAPVYLTLMRRMVMTLGQPFTIRENNATVATGFPNGLFPLGLPFSTVNTILDSSIHSACPVHRNLQDLIMLMSCDEYMEVYPCVWRESETPFSKKTHSGHPNESRTLIYPSSAGQSNVEVTPKTSRPLKPANDLLSGLDTSAPPSRYKSTLTSNALSVQVTELEPPTIQAALCNPMPAPPGGGVTTARTTILDWCQPNRHII</sequence>
<dbReference type="NCBIfam" id="NF009372">
    <property type="entry name" value="PRK12735.1"/>
    <property type="match status" value="1"/>
</dbReference>
<dbReference type="InterPro" id="IPR041709">
    <property type="entry name" value="EF-Tu_GTP-bd"/>
</dbReference>
<dbReference type="InterPro" id="IPR031157">
    <property type="entry name" value="G_TR_CS"/>
</dbReference>
<dbReference type="NCBIfam" id="NF009373">
    <property type="entry name" value="PRK12736.1"/>
    <property type="match status" value="1"/>
</dbReference>
<comment type="subcellular location">
    <subcellularLocation>
        <location evidence="1">Cytoplasm</location>
    </subcellularLocation>
</comment>
<dbReference type="GO" id="GO:0070125">
    <property type="term" value="P:mitochondrial translational elongation"/>
    <property type="evidence" value="ECO:0007669"/>
    <property type="project" value="TreeGrafter"/>
</dbReference>
<dbReference type="AlphaFoldDB" id="A0A7R9IK63"/>
<evidence type="ECO:0000259" key="11">
    <source>
        <dbReference type="PROSITE" id="PS51722"/>
    </source>
</evidence>
<dbReference type="InterPro" id="IPR000795">
    <property type="entry name" value="T_Tr_GTP-bd_dom"/>
</dbReference>
<name>A0A7R9IK63_9NEOP</name>
<dbReference type="GO" id="GO:0005739">
    <property type="term" value="C:mitochondrion"/>
    <property type="evidence" value="ECO:0007669"/>
    <property type="project" value="TreeGrafter"/>
</dbReference>
<dbReference type="Gene3D" id="2.40.30.10">
    <property type="entry name" value="Translation factors"/>
    <property type="match status" value="2"/>
</dbReference>
<dbReference type="FunFam" id="3.40.50.300:FF:000003">
    <property type="entry name" value="Elongation factor Tu"/>
    <property type="match status" value="1"/>
</dbReference>
<dbReference type="CDD" id="cd03706">
    <property type="entry name" value="mtEFTU_III"/>
    <property type="match status" value="1"/>
</dbReference>
<evidence type="ECO:0000256" key="2">
    <source>
        <dbReference type="ARBA" id="ARBA00007249"/>
    </source>
</evidence>
<dbReference type="SUPFAM" id="SSF50447">
    <property type="entry name" value="Translation proteins"/>
    <property type="match status" value="1"/>
</dbReference>
<dbReference type="PANTHER" id="PTHR43721:SF2">
    <property type="entry name" value="ELONGATION FACTOR TU, MITOCHONDRIAL"/>
    <property type="match status" value="1"/>
</dbReference>
<dbReference type="InterPro" id="IPR027417">
    <property type="entry name" value="P-loop_NTPase"/>
</dbReference>
<feature type="compositionally biased region" description="Polar residues" evidence="10">
    <location>
        <begin position="641"/>
        <end position="653"/>
    </location>
</feature>
<keyword evidence="8" id="KW-0342">GTP-binding</keyword>
<dbReference type="InterPro" id="IPR004161">
    <property type="entry name" value="EFTu-like_2"/>
</dbReference>